<dbReference type="Gene3D" id="3.40.30.10">
    <property type="entry name" value="Glutaredoxin"/>
    <property type="match status" value="1"/>
</dbReference>
<dbReference type="eggNOG" id="COG3118">
    <property type="taxonomic scope" value="Bacteria"/>
</dbReference>
<dbReference type="AlphaFoldDB" id="D7CXT2"/>
<evidence type="ECO:0000256" key="3">
    <source>
        <dbReference type="ARBA" id="ARBA00022982"/>
    </source>
</evidence>
<gene>
    <name evidence="11" type="ordered locus">Trad_0150</name>
</gene>
<evidence type="ECO:0000256" key="4">
    <source>
        <dbReference type="ARBA" id="ARBA00023157"/>
    </source>
</evidence>
<reference evidence="12" key="1">
    <citation type="submission" date="2010-05" db="EMBL/GenBank/DDBJ databases">
        <title>The complete genome of Truepera radiovictris DSM 17093.</title>
        <authorList>
            <consortium name="US DOE Joint Genome Institute (JGI-PGF)"/>
            <person name="Lucas S."/>
            <person name="Copeland A."/>
            <person name="Lapidus A."/>
            <person name="Glavina del Rio T."/>
            <person name="Dalin E."/>
            <person name="Tice H."/>
            <person name="Bruce D."/>
            <person name="Goodwin L."/>
            <person name="Pitluck S."/>
            <person name="Kyrpides N."/>
            <person name="Mavromatis K."/>
            <person name="Ovchinnikova G."/>
            <person name="Munk A.C."/>
            <person name="Detter J.C."/>
            <person name="Han C."/>
            <person name="Tapia R."/>
            <person name="Land M."/>
            <person name="Hauser L."/>
            <person name="Markowitz V."/>
            <person name="Cheng J.-F."/>
            <person name="Hugenholtz P."/>
            <person name="Woyke T."/>
            <person name="Wu D."/>
            <person name="Tindall B."/>
            <person name="Pomrenke H.G."/>
            <person name="Brambilla E."/>
            <person name="Klenk H.-P."/>
            <person name="Eisen J.A."/>
        </authorList>
    </citation>
    <scope>NUCLEOTIDE SEQUENCE [LARGE SCALE GENOMIC DNA]</scope>
    <source>
        <strain evidence="12">DSM 17093 / CIP 108686 / LMG 22925 / RQ-24</strain>
    </source>
</reference>
<evidence type="ECO:0000256" key="6">
    <source>
        <dbReference type="NCBIfam" id="TIGR01068"/>
    </source>
</evidence>
<dbReference type="KEGG" id="tra:Trad_0150"/>
<keyword evidence="3" id="KW-0249">Electron transport</keyword>
<reference evidence="11 12" key="2">
    <citation type="journal article" date="2011" name="Stand. Genomic Sci.">
        <title>Complete genome sequence of Truepera radiovictrix type strain (RQ-24).</title>
        <authorList>
            <person name="Ivanova N."/>
            <person name="Rohde C."/>
            <person name="Munk C."/>
            <person name="Nolan M."/>
            <person name="Lucas S."/>
            <person name="Del Rio T.G."/>
            <person name="Tice H."/>
            <person name="Deshpande S."/>
            <person name="Cheng J.F."/>
            <person name="Tapia R."/>
            <person name="Han C."/>
            <person name="Goodwin L."/>
            <person name="Pitluck S."/>
            <person name="Liolios K."/>
            <person name="Mavromatis K."/>
            <person name="Mikhailova N."/>
            <person name="Pati A."/>
            <person name="Chen A."/>
            <person name="Palaniappan K."/>
            <person name="Land M."/>
            <person name="Hauser L."/>
            <person name="Chang Y.J."/>
            <person name="Jeffries C.D."/>
            <person name="Brambilla E."/>
            <person name="Rohde M."/>
            <person name="Goker M."/>
            <person name="Tindall B.J."/>
            <person name="Woyke T."/>
            <person name="Bristow J."/>
            <person name="Eisen J.A."/>
            <person name="Markowitz V."/>
            <person name="Hugenholtz P."/>
            <person name="Kyrpides N.C."/>
            <person name="Klenk H.P."/>
            <person name="Lapidus A."/>
        </authorList>
    </citation>
    <scope>NUCLEOTIDE SEQUENCE [LARGE SCALE GENOMIC DNA]</scope>
    <source>
        <strain evidence="12">DSM 17093 / CIP 108686 / LMG 22925 / RQ-24</strain>
    </source>
</reference>
<dbReference type="NCBIfam" id="TIGR01068">
    <property type="entry name" value="thioredoxin"/>
    <property type="match status" value="1"/>
</dbReference>
<evidence type="ECO:0000256" key="2">
    <source>
        <dbReference type="ARBA" id="ARBA00022448"/>
    </source>
</evidence>
<evidence type="ECO:0000256" key="1">
    <source>
        <dbReference type="ARBA" id="ARBA00008987"/>
    </source>
</evidence>
<feature type="active site" description="Nucleophile" evidence="8">
    <location>
        <position position="33"/>
    </location>
</feature>
<dbReference type="PANTHER" id="PTHR45663:SF11">
    <property type="entry name" value="GEO12009P1"/>
    <property type="match status" value="1"/>
</dbReference>
<feature type="site" description="Contributes to redox potential value" evidence="8">
    <location>
        <position position="32"/>
    </location>
</feature>
<dbReference type="PRINTS" id="PR00421">
    <property type="entry name" value="THIOREDOXIN"/>
</dbReference>
<dbReference type="PIRSF" id="PIRSF000077">
    <property type="entry name" value="Thioredoxin"/>
    <property type="match status" value="1"/>
</dbReference>
<protein>
    <recommendedName>
        <fullName evidence="6 7">Thioredoxin</fullName>
    </recommendedName>
</protein>
<dbReference type="Proteomes" id="UP000000379">
    <property type="component" value="Chromosome"/>
</dbReference>
<dbReference type="FunFam" id="3.40.30.10:FF:000001">
    <property type="entry name" value="Thioredoxin"/>
    <property type="match status" value="1"/>
</dbReference>
<dbReference type="InterPro" id="IPR013766">
    <property type="entry name" value="Thioredoxin_domain"/>
</dbReference>
<feature type="domain" description="Thioredoxin" evidence="10">
    <location>
        <begin position="1"/>
        <end position="106"/>
    </location>
</feature>
<dbReference type="InterPro" id="IPR017937">
    <property type="entry name" value="Thioredoxin_CS"/>
</dbReference>
<feature type="disulfide bond" description="Redox-active" evidence="9">
    <location>
        <begin position="30"/>
        <end position="33"/>
    </location>
</feature>
<evidence type="ECO:0000256" key="7">
    <source>
        <dbReference type="PIRNR" id="PIRNR000077"/>
    </source>
</evidence>
<sequence length="110" mass="12211">MAETVEFTDSNFRDETQTGLVLVDFWAPWCGPCRMVGPVIEELASDYAGKVKVGKLNVDDNQQTAMQFRVMSIPTVILFKDGEPVETMIGAQPKSAYQARLEKHVTSLVS</sequence>
<comment type="similarity">
    <text evidence="1 7">Belongs to the thioredoxin family.</text>
</comment>
<evidence type="ECO:0000313" key="11">
    <source>
        <dbReference type="EMBL" id="ADI13292.1"/>
    </source>
</evidence>
<evidence type="ECO:0000256" key="5">
    <source>
        <dbReference type="ARBA" id="ARBA00023284"/>
    </source>
</evidence>
<dbReference type="SUPFAM" id="SSF52833">
    <property type="entry name" value="Thioredoxin-like"/>
    <property type="match status" value="1"/>
</dbReference>
<proteinExistence type="inferred from homology"/>
<dbReference type="GO" id="GO:0015035">
    <property type="term" value="F:protein-disulfide reductase activity"/>
    <property type="evidence" value="ECO:0007669"/>
    <property type="project" value="UniProtKB-UniRule"/>
</dbReference>
<accession>D7CXT2</accession>
<evidence type="ECO:0000313" key="12">
    <source>
        <dbReference type="Proteomes" id="UP000000379"/>
    </source>
</evidence>
<dbReference type="PROSITE" id="PS00194">
    <property type="entry name" value="THIOREDOXIN_1"/>
    <property type="match status" value="1"/>
</dbReference>
<feature type="site" description="Contributes to redox potential value" evidence="8">
    <location>
        <position position="31"/>
    </location>
</feature>
<dbReference type="STRING" id="649638.Trad_0150"/>
<organism evidence="11 12">
    <name type="scientific">Truepera radiovictrix (strain DSM 17093 / CIP 108686 / LMG 22925 / RQ-24)</name>
    <dbReference type="NCBI Taxonomy" id="649638"/>
    <lineage>
        <taxon>Bacteria</taxon>
        <taxon>Thermotogati</taxon>
        <taxon>Deinococcota</taxon>
        <taxon>Deinococci</taxon>
        <taxon>Trueperales</taxon>
        <taxon>Trueperaceae</taxon>
        <taxon>Truepera</taxon>
    </lineage>
</organism>
<feature type="site" description="Deprotonates C-terminal active site Cys" evidence="8">
    <location>
        <position position="24"/>
    </location>
</feature>
<dbReference type="PROSITE" id="PS51352">
    <property type="entry name" value="THIOREDOXIN_2"/>
    <property type="match status" value="1"/>
</dbReference>
<keyword evidence="4 9" id="KW-1015">Disulfide bond</keyword>
<dbReference type="InterPro" id="IPR036249">
    <property type="entry name" value="Thioredoxin-like_sf"/>
</dbReference>
<dbReference type="HOGENOM" id="CLU_090389_10_2_0"/>
<dbReference type="CDD" id="cd02947">
    <property type="entry name" value="TRX_family"/>
    <property type="match status" value="1"/>
</dbReference>
<dbReference type="Pfam" id="PF00085">
    <property type="entry name" value="Thioredoxin"/>
    <property type="match status" value="1"/>
</dbReference>
<evidence type="ECO:0000259" key="10">
    <source>
        <dbReference type="PROSITE" id="PS51352"/>
    </source>
</evidence>
<dbReference type="GO" id="GO:0005829">
    <property type="term" value="C:cytosol"/>
    <property type="evidence" value="ECO:0007669"/>
    <property type="project" value="TreeGrafter"/>
</dbReference>
<dbReference type="GO" id="GO:0045454">
    <property type="term" value="P:cell redox homeostasis"/>
    <property type="evidence" value="ECO:0007669"/>
    <property type="project" value="TreeGrafter"/>
</dbReference>
<dbReference type="InterPro" id="IPR005746">
    <property type="entry name" value="Thioredoxin"/>
</dbReference>
<dbReference type="RefSeq" id="WP_013176672.1">
    <property type="nucleotide sequence ID" value="NC_014221.1"/>
</dbReference>
<dbReference type="PANTHER" id="PTHR45663">
    <property type="entry name" value="GEO12009P1"/>
    <property type="match status" value="1"/>
</dbReference>
<keyword evidence="2" id="KW-0813">Transport</keyword>
<evidence type="ECO:0000256" key="8">
    <source>
        <dbReference type="PIRSR" id="PIRSR000077-1"/>
    </source>
</evidence>
<feature type="active site" description="Nucleophile" evidence="8">
    <location>
        <position position="30"/>
    </location>
</feature>
<keyword evidence="5 9" id="KW-0676">Redox-active center</keyword>
<evidence type="ECO:0000256" key="9">
    <source>
        <dbReference type="PIRSR" id="PIRSR000077-4"/>
    </source>
</evidence>
<dbReference type="EMBL" id="CP002049">
    <property type="protein sequence ID" value="ADI13292.1"/>
    <property type="molecule type" value="Genomic_DNA"/>
</dbReference>
<dbReference type="OrthoDB" id="9790390at2"/>
<keyword evidence="12" id="KW-1185">Reference proteome</keyword>
<name>D7CXT2_TRURR</name>